<feature type="region of interest" description="Disordered" evidence="8">
    <location>
        <begin position="294"/>
        <end position="316"/>
    </location>
</feature>
<dbReference type="GO" id="GO:0003712">
    <property type="term" value="F:transcription coregulator activity"/>
    <property type="evidence" value="ECO:0007669"/>
    <property type="project" value="TreeGrafter"/>
</dbReference>
<evidence type="ECO:0000259" key="9">
    <source>
        <dbReference type="PROSITE" id="PS50002"/>
    </source>
</evidence>
<dbReference type="PROSITE" id="PS50002">
    <property type="entry name" value="SH3"/>
    <property type="match status" value="1"/>
</dbReference>
<dbReference type="InterPro" id="IPR036028">
    <property type="entry name" value="SH3-like_dom_sf"/>
</dbReference>
<name>A0A024TTH9_9STRA</name>
<dbReference type="SMART" id="SM00132">
    <property type="entry name" value="LIM"/>
    <property type="match status" value="3"/>
</dbReference>
<dbReference type="CDD" id="cd08368">
    <property type="entry name" value="LIM"/>
    <property type="match status" value="2"/>
</dbReference>
<feature type="domain" description="LIM zinc-binding" evidence="10">
    <location>
        <begin position="333"/>
        <end position="394"/>
    </location>
</feature>
<proteinExistence type="predicted"/>
<feature type="domain" description="LIM zinc-binding" evidence="10">
    <location>
        <begin position="395"/>
        <end position="455"/>
    </location>
</feature>
<dbReference type="PANTHER" id="PTHR24205:SF16">
    <property type="entry name" value="GH01042P-RELATED"/>
    <property type="match status" value="1"/>
</dbReference>
<reference evidence="11" key="1">
    <citation type="submission" date="2013-12" db="EMBL/GenBank/DDBJ databases">
        <title>The Genome Sequence of Aphanomyces invadans NJM9701.</title>
        <authorList>
            <consortium name="The Broad Institute Genomics Platform"/>
            <person name="Russ C."/>
            <person name="Tyler B."/>
            <person name="van West P."/>
            <person name="Dieguez-Uribeondo J."/>
            <person name="Young S.K."/>
            <person name="Zeng Q."/>
            <person name="Gargeya S."/>
            <person name="Fitzgerald M."/>
            <person name="Abouelleil A."/>
            <person name="Alvarado L."/>
            <person name="Chapman S.B."/>
            <person name="Gainer-Dewar J."/>
            <person name="Goldberg J."/>
            <person name="Griggs A."/>
            <person name="Gujja S."/>
            <person name="Hansen M."/>
            <person name="Howarth C."/>
            <person name="Imamovic A."/>
            <person name="Ireland A."/>
            <person name="Larimer J."/>
            <person name="McCowan C."/>
            <person name="Murphy C."/>
            <person name="Pearson M."/>
            <person name="Poon T.W."/>
            <person name="Priest M."/>
            <person name="Roberts A."/>
            <person name="Saif S."/>
            <person name="Shea T."/>
            <person name="Sykes S."/>
            <person name="Wortman J."/>
            <person name="Nusbaum C."/>
            <person name="Birren B."/>
        </authorList>
    </citation>
    <scope>NUCLEOTIDE SEQUENCE [LARGE SCALE GENOMIC DNA]</scope>
    <source>
        <strain evidence="11">NJM9701</strain>
    </source>
</reference>
<dbReference type="STRING" id="157072.A0A024TTH9"/>
<evidence type="ECO:0000256" key="5">
    <source>
        <dbReference type="ARBA" id="ARBA00023038"/>
    </source>
</evidence>
<dbReference type="EMBL" id="KI913975">
    <property type="protein sequence ID" value="ETV96896.1"/>
    <property type="molecule type" value="Genomic_DNA"/>
</dbReference>
<dbReference type="Gene3D" id="2.10.110.10">
    <property type="entry name" value="Cysteine Rich Protein"/>
    <property type="match status" value="3"/>
</dbReference>
<evidence type="ECO:0000256" key="7">
    <source>
        <dbReference type="PROSITE-ProRule" id="PRU00192"/>
    </source>
</evidence>
<dbReference type="SUPFAM" id="SSF50044">
    <property type="entry name" value="SH3-domain"/>
    <property type="match status" value="1"/>
</dbReference>
<feature type="region of interest" description="Disordered" evidence="8">
    <location>
        <begin position="225"/>
        <end position="263"/>
    </location>
</feature>
<evidence type="ECO:0000256" key="3">
    <source>
        <dbReference type="ARBA" id="ARBA00022737"/>
    </source>
</evidence>
<dbReference type="PROSITE" id="PS50023">
    <property type="entry name" value="LIM_DOMAIN_2"/>
    <property type="match status" value="3"/>
</dbReference>
<dbReference type="AlphaFoldDB" id="A0A024TTH9"/>
<dbReference type="GO" id="GO:0046872">
    <property type="term" value="F:metal ion binding"/>
    <property type="evidence" value="ECO:0007669"/>
    <property type="project" value="UniProtKB-KW"/>
</dbReference>
<dbReference type="OrthoDB" id="1112565at2759"/>
<evidence type="ECO:0000259" key="10">
    <source>
        <dbReference type="PROSITE" id="PS50023"/>
    </source>
</evidence>
<gene>
    <name evidence="11" type="ORF">H310_10171</name>
</gene>
<evidence type="ECO:0000313" key="11">
    <source>
        <dbReference type="EMBL" id="ETV96896.1"/>
    </source>
</evidence>
<dbReference type="Gene3D" id="2.30.30.40">
    <property type="entry name" value="SH3 Domains"/>
    <property type="match status" value="1"/>
</dbReference>
<dbReference type="Pfam" id="PF00412">
    <property type="entry name" value="LIM"/>
    <property type="match status" value="2"/>
</dbReference>
<dbReference type="InterPro" id="IPR001452">
    <property type="entry name" value="SH3_domain"/>
</dbReference>
<dbReference type="GO" id="GO:0005634">
    <property type="term" value="C:nucleus"/>
    <property type="evidence" value="ECO:0007669"/>
    <property type="project" value="TreeGrafter"/>
</dbReference>
<dbReference type="PANTHER" id="PTHR24205">
    <property type="entry name" value="FOUR AND A HALF LIM DOMAINS PROTEIN"/>
    <property type="match status" value="1"/>
</dbReference>
<feature type="domain" description="SH3" evidence="9">
    <location>
        <begin position="458"/>
        <end position="518"/>
    </location>
</feature>
<dbReference type="eggNOG" id="KOG1704">
    <property type="taxonomic scope" value="Eukaryota"/>
</dbReference>
<dbReference type="VEuPathDB" id="FungiDB:H310_10171"/>
<evidence type="ECO:0008006" key="12">
    <source>
        <dbReference type="Google" id="ProtNLM"/>
    </source>
</evidence>
<keyword evidence="3" id="KW-0677">Repeat</keyword>
<evidence type="ECO:0000256" key="8">
    <source>
        <dbReference type="SAM" id="MobiDB-lite"/>
    </source>
</evidence>
<keyword evidence="5 6" id="KW-0440">LIM domain</keyword>
<sequence>MPAFCPRCGDLLKSVTVCGKCHLTAVTTQSASFQTESGTAVELSPVHPPVEIATSSSGVVARAGSVRKLKKCGVCSNPIVGASTCTRRYGGNDVACHDSCLTCKQCRKPIDGTTRWTVVYNSAYHEACAVGLRVCHGCHEPIVGKCVDQDAYSFHRVCLDKHRKLSPPPCGERHAPGLPVPLGIGSDHAGHTNDVERATVALSTVDATARLSTAQERGINDAVATDEDHPSENQPHGGPSASPTHTATDHDPSIPSDMPKPDDVVENQALVPVASADKGSAQTWTQVNATERPGRVWPLPSIDQRGSDVNPTTSVDEPTYNSATTCTDIKRVVECLSCGHRIQDKAIEVPSGSLYHEKCFVCTTCEQRIDDDVVGFIQDGCKIFHPQCYYEHSGRLCRGCRQVVDVGAVKQRDKGQLFHPTCFRCADCSAPLTNEFLDLDGDDVCRECYFHHVVAKSTTEYMATATAATFASDPCQLAVAVGDKLTVLSEDWDGWTIAKNASHSMGYIPSASVRRSLD</sequence>
<dbReference type="GeneID" id="20087221"/>
<evidence type="ECO:0000256" key="2">
    <source>
        <dbReference type="ARBA" id="ARBA00022723"/>
    </source>
</evidence>
<dbReference type="InterPro" id="IPR036280">
    <property type="entry name" value="Multihaem_cyt_sf"/>
</dbReference>
<protein>
    <recommendedName>
        <fullName evidence="12">LIM zinc-binding domain-containing protein</fullName>
    </recommendedName>
</protein>
<organism evidence="11">
    <name type="scientific">Aphanomyces invadans</name>
    <dbReference type="NCBI Taxonomy" id="157072"/>
    <lineage>
        <taxon>Eukaryota</taxon>
        <taxon>Sar</taxon>
        <taxon>Stramenopiles</taxon>
        <taxon>Oomycota</taxon>
        <taxon>Saprolegniomycetes</taxon>
        <taxon>Saprolegniales</taxon>
        <taxon>Verrucalvaceae</taxon>
        <taxon>Aphanomyces</taxon>
    </lineage>
</organism>
<dbReference type="RefSeq" id="XP_008874673.1">
    <property type="nucleotide sequence ID" value="XM_008876451.1"/>
</dbReference>
<evidence type="ECO:0000256" key="6">
    <source>
        <dbReference type="PROSITE-ProRule" id="PRU00125"/>
    </source>
</evidence>
<evidence type="ECO:0000256" key="1">
    <source>
        <dbReference type="ARBA" id="ARBA00022443"/>
    </source>
</evidence>
<keyword evidence="4 6" id="KW-0862">Zinc</keyword>
<keyword evidence="1 7" id="KW-0728">SH3 domain</keyword>
<evidence type="ECO:0000256" key="4">
    <source>
        <dbReference type="ARBA" id="ARBA00022833"/>
    </source>
</evidence>
<dbReference type="SUPFAM" id="SSF48695">
    <property type="entry name" value="Multiheme cytochromes"/>
    <property type="match status" value="1"/>
</dbReference>
<feature type="domain" description="LIM zinc-binding" evidence="10">
    <location>
        <begin position="70"/>
        <end position="145"/>
    </location>
</feature>
<keyword evidence="2 6" id="KW-0479">Metal-binding</keyword>
<dbReference type="PROSITE" id="PS00478">
    <property type="entry name" value="LIM_DOMAIN_1"/>
    <property type="match status" value="2"/>
</dbReference>
<accession>A0A024TTH9</accession>
<dbReference type="InterPro" id="IPR001781">
    <property type="entry name" value="Znf_LIM"/>
</dbReference>
<feature type="compositionally biased region" description="Polar residues" evidence="8">
    <location>
        <begin position="307"/>
        <end position="316"/>
    </location>
</feature>